<protein>
    <recommendedName>
        <fullName evidence="4">Brambleberry</fullName>
    </recommendedName>
</protein>
<evidence type="ECO:0000313" key="2">
    <source>
        <dbReference type="EMBL" id="KAL1022693.1"/>
    </source>
</evidence>
<dbReference type="AlphaFoldDB" id="A0ABD0XMS0"/>
<evidence type="ECO:0008006" key="4">
    <source>
        <dbReference type="Google" id="ProtNLM"/>
    </source>
</evidence>
<feature type="transmembrane region" description="Helical" evidence="1">
    <location>
        <begin position="383"/>
        <end position="411"/>
    </location>
</feature>
<comment type="caution">
    <text evidence="2">The sequence shown here is derived from an EMBL/GenBank/DDBJ whole genome shotgun (WGS) entry which is preliminary data.</text>
</comment>
<keyword evidence="3" id="KW-1185">Reference proteome</keyword>
<name>A0ABD0XMS0_UMBPY</name>
<dbReference type="PANTHER" id="PTHR33538">
    <property type="entry name" value="PROTEIN GAMETE EXPRESSED 1"/>
    <property type="match status" value="1"/>
</dbReference>
<evidence type="ECO:0000313" key="3">
    <source>
        <dbReference type="Proteomes" id="UP001557470"/>
    </source>
</evidence>
<dbReference type="Proteomes" id="UP001557470">
    <property type="component" value="Unassembled WGS sequence"/>
</dbReference>
<keyword evidence="1" id="KW-0472">Membrane</keyword>
<accession>A0ABD0XMS0</accession>
<dbReference type="PANTHER" id="PTHR33538:SF1">
    <property type="entry name" value="PROTEIN BRAMBLEBERRY"/>
    <property type="match status" value="1"/>
</dbReference>
<sequence length="642" mass="71052">MQKEFRKESLDGTNMWSLLFSGHMAQSMPGQLGFTLVVCMLASSCCPVNCFFEWMKPKQPEAPAPSLVPGPPEGEPPSFEMTVGDDKFLADAKQMELSPLDSCHYRVVAHLKSTCASLSEEQLAKLGVVLFNCQAEVEGRRTFSCTDDMSLKQCTRDMDSDTWNAYHIVSNRARSVCYATRQQHFRRRAELTVNALISTASSQLDAMKDLKEGQQELKELTSASLERLLEGHGALATQQEVLWEGQDKLQNSLSSNLERLGQEKALIASGQELVGQLIQGIMQRMENVSEQLKGQGSEVQEGHKTILNDLNVVRERAHDIYSKIDHSMSGFLQYQNQTAKYYMDLMGKLERINGTLGTMLRYLDNMQHRLEERLHIIQGYMGWAGLSLAAVWTCVVHSGYFLLCAVVVTFLRCPSFSRATLLFVVPLNAVAEVNQQPSLDLASLSKVLVTLSLGYWLFVQLMWACSKMRGNETSSLLPPPPQLKGLEPDTHLVAQYPPCSTPNKNELENLRESEDLLEQDSFVTGGLCMTAASPSCAHIVSEAGFVPAAMGTPNHSTPRLKGWPSLSVAVIGLPQRNLGAMMDAVNESHSASTNPLLASNSSAVRQFCIGTTRTGQQCKKRATLGQEYCHIHEGGYTSYNHL</sequence>
<reference evidence="2 3" key="1">
    <citation type="submission" date="2024-06" db="EMBL/GenBank/DDBJ databases">
        <authorList>
            <person name="Pan Q."/>
            <person name="Wen M."/>
            <person name="Jouanno E."/>
            <person name="Zahm M."/>
            <person name="Klopp C."/>
            <person name="Cabau C."/>
            <person name="Louis A."/>
            <person name="Berthelot C."/>
            <person name="Parey E."/>
            <person name="Roest Crollius H."/>
            <person name="Montfort J."/>
            <person name="Robinson-Rechavi M."/>
            <person name="Bouchez O."/>
            <person name="Lampietro C."/>
            <person name="Lopez Roques C."/>
            <person name="Donnadieu C."/>
            <person name="Postlethwait J."/>
            <person name="Bobe J."/>
            <person name="Verreycken H."/>
            <person name="Guiguen Y."/>
        </authorList>
    </citation>
    <scope>NUCLEOTIDE SEQUENCE [LARGE SCALE GENOMIC DNA]</scope>
    <source>
        <strain evidence="2">Up_M1</strain>
        <tissue evidence="2">Testis</tissue>
    </source>
</reference>
<keyword evidence="1" id="KW-1133">Transmembrane helix</keyword>
<gene>
    <name evidence="2" type="ORF">UPYG_G00031110</name>
</gene>
<dbReference type="InterPro" id="IPR040346">
    <property type="entry name" value="GEX1/Brambleberry"/>
</dbReference>
<evidence type="ECO:0000256" key="1">
    <source>
        <dbReference type="SAM" id="Phobius"/>
    </source>
</evidence>
<proteinExistence type="predicted"/>
<organism evidence="2 3">
    <name type="scientific">Umbra pygmaea</name>
    <name type="common">Eastern mudminnow</name>
    <dbReference type="NCBI Taxonomy" id="75934"/>
    <lineage>
        <taxon>Eukaryota</taxon>
        <taxon>Metazoa</taxon>
        <taxon>Chordata</taxon>
        <taxon>Craniata</taxon>
        <taxon>Vertebrata</taxon>
        <taxon>Euteleostomi</taxon>
        <taxon>Actinopterygii</taxon>
        <taxon>Neopterygii</taxon>
        <taxon>Teleostei</taxon>
        <taxon>Protacanthopterygii</taxon>
        <taxon>Esociformes</taxon>
        <taxon>Umbridae</taxon>
        <taxon>Umbra</taxon>
    </lineage>
</organism>
<dbReference type="EMBL" id="JAGEUA010000001">
    <property type="protein sequence ID" value="KAL1022693.1"/>
    <property type="molecule type" value="Genomic_DNA"/>
</dbReference>
<keyword evidence="1" id="KW-0812">Transmembrane</keyword>